<comment type="similarity">
    <text evidence="9">Belongs to the aromatic-ring hydroxylase family. KMO subfamily.</text>
</comment>
<keyword evidence="3 9" id="KW-0662">Pyridine nucleotide biosynthesis</keyword>
<keyword evidence="4 9" id="KW-0274">FAD</keyword>
<comment type="catalytic activity">
    <reaction evidence="8 9">
        <text>L-kynurenine + NADPH + O2 + H(+) = 3-hydroxy-L-kynurenine + NADP(+) + H2O</text>
        <dbReference type="Rhea" id="RHEA:20545"/>
        <dbReference type="ChEBI" id="CHEBI:15377"/>
        <dbReference type="ChEBI" id="CHEBI:15378"/>
        <dbReference type="ChEBI" id="CHEBI:15379"/>
        <dbReference type="ChEBI" id="CHEBI:57783"/>
        <dbReference type="ChEBI" id="CHEBI:57959"/>
        <dbReference type="ChEBI" id="CHEBI:58125"/>
        <dbReference type="ChEBI" id="CHEBI:58349"/>
        <dbReference type="EC" id="1.14.13.9"/>
    </reaction>
</comment>
<dbReference type="GO" id="GO:0043420">
    <property type="term" value="P:anthranilate metabolic process"/>
    <property type="evidence" value="ECO:0007669"/>
    <property type="project" value="UniProtKB-UniRule"/>
</dbReference>
<dbReference type="SUPFAM" id="SSF51905">
    <property type="entry name" value="FAD/NAD(P)-binding domain"/>
    <property type="match status" value="1"/>
</dbReference>
<gene>
    <name evidence="11" type="ORF">R5R35_011096</name>
</gene>
<reference evidence="11 12" key="1">
    <citation type="submission" date="2024-03" db="EMBL/GenBank/DDBJ databases">
        <title>The genome assembly and annotation of the cricket Gryllus longicercus Weissman &amp; Gray.</title>
        <authorList>
            <person name="Szrajer S."/>
            <person name="Gray D."/>
            <person name="Ylla G."/>
        </authorList>
    </citation>
    <scope>NUCLEOTIDE SEQUENCE [LARGE SCALE GENOMIC DNA]</scope>
    <source>
        <strain evidence="11">DAG 2021-001</strain>
        <tissue evidence="11">Whole body minus gut</tissue>
    </source>
</reference>
<dbReference type="InterPro" id="IPR027545">
    <property type="entry name" value="Kynurenine_monooxygenase"/>
</dbReference>
<dbReference type="InterPro" id="IPR036188">
    <property type="entry name" value="FAD/NAD-bd_sf"/>
</dbReference>
<feature type="domain" description="FAD-binding" evidence="10">
    <location>
        <begin position="9"/>
        <end position="331"/>
    </location>
</feature>
<dbReference type="PANTHER" id="PTHR46028">
    <property type="entry name" value="KYNURENINE 3-MONOOXYGENASE"/>
    <property type="match status" value="1"/>
</dbReference>
<keyword evidence="2 9" id="KW-0285">Flavoprotein</keyword>
<evidence type="ECO:0000256" key="3">
    <source>
        <dbReference type="ARBA" id="ARBA00022642"/>
    </source>
</evidence>
<dbReference type="PANTHER" id="PTHR46028:SF2">
    <property type="entry name" value="KYNURENINE 3-MONOOXYGENASE"/>
    <property type="match status" value="1"/>
</dbReference>
<proteinExistence type="inferred from homology"/>
<keyword evidence="12" id="KW-1185">Reference proteome</keyword>
<dbReference type="EMBL" id="JAZDUA010000064">
    <property type="protein sequence ID" value="KAK7870121.1"/>
    <property type="molecule type" value="Genomic_DNA"/>
</dbReference>
<evidence type="ECO:0000256" key="5">
    <source>
        <dbReference type="ARBA" id="ARBA00022857"/>
    </source>
</evidence>
<dbReference type="AlphaFoldDB" id="A0AAN9ZAH8"/>
<dbReference type="Proteomes" id="UP001378592">
    <property type="component" value="Unassembled WGS sequence"/>
</dbReference>
<evidence type="ECO:0000256" key="6">
    <source>
        <dbReference type="ARBA" id="ARBA00023002"/>
    </source>
</evidence>
<dbReference type="EC" id="1.14.13.9" evidence="9"/>
<dbReference type="FunFam" id="3.50.50.60:FF:000185">
    <property type="entry name" value="Kynurenine 3-monooxygenase"/>
    <property type="match status" value="1"/>
</dbReference>
<dbReference type="GO" id="GO:0070189">
    <property type="term" value="P:kynurenine metabolic process"/>
    <property type="evidence" value="ECO:0007669"/>
    <property type="project" value="TreeGrafter"/>
</dbReference>
<comment type="cofactor">
    <cofactor evidence="1 9">
        <name>FAD</name>
        <dbReference type="ChEBI" id="CHEBI:57692"/>
    </cofactor>
</comment>
<dbReference type="GO" id="GO:0006569">
    <property type="term" value="P:L-tryptophan catabolic process"/>
    <property type="evidence" value="ECO:0007669"/>
    <property type="project" value="UniProtKB-UniRule"/>
</dbReference>
<evidence type="ECO:0000259" key="10">
    <source>
        <dbReference type="Pfam" id="PF01494"/>
    </source>
</evidence>
<evidence type="ECO:0000256" key="7">
    <source>
        <dbReference type="ARBA" id="ARBA00023033"/>
    </source>
</evidence>
<name>A0AAN9ZAH8_9ORTH</name>
<keyword evidence="5 9" id="KW-0521">NADP</keyword>
<evidence type="ECO:0000256" key="4">
    <source>
        <dbReference type="ARBA" id="ARBA00022827"/>
    </source>
</evidence>
<accession>A0AAN9ZAH8</accession>
<keyword evidence="9" id="KW-0472">Membrane</keyword>
<evidence type="ECO:0000313" key="12">
    <source>
        <dbReference type="Proteomes" id="UP001378592"/>
    </source>
</evidence>
<comment type="function">
    <text evidence="9">Catalyzes the hydroxylation of L-kynurenine (L-Kyn) to form 3-hydroxy-L-kynurenine (L-3OHKyn). Required for synthesis of quinolinic acid.</text>
</comment>
<dbReference type="GO" id="GO:0071949">
    <property type="term" value="F:FAD binding"/>
    <property type="evidence" value="ECO:0007669"/>
    <property type="project" value="InterPro"/>
</dbReference>
<dbReference type="GO" id="GO:0005741">
    <property type="term" value="C:mitochondrial outer membrane"/>
    <property type="evidence" value="ECO:0007669"/>
    <property type="project" value="TreeGrafter"/>
</dbReference>
<organism evidence="11 12">
    <name type="scientific">Gryllus longicercus</name>
    <dbReference type="NCBI Taxonomy" id="2509291"/>
    <lineage>
        <taxon>Eukaryota</taxon>
        <taxon>Metazoa</taxon>
        <taxon>Ecdysozoa</taxon>
        <taxon>Arthropoda</taxon>
        <taxon>Hexapoda</taxon>
        <taxon>Insecta</taxon>
        <taxon>Pterygota</taxon>
        <taxon>Neoptera</taxon>
        <taxon>Polyneoptera</taxon>
        <taxon>Orthoptera</taxon>
        <taxon>Ensifera</taxon>
        <taxon>Gryllidea</taxon>
        <taxon>Grylloidea</taxon>
        <taxon>Gryllidae</taxon>
        <taxon>Gryllinae</taxon>
        <taxon>Gryllus</taxon>
    </lineage>
</organism>
<sequence>MDVNSSPLRVAVIGGGLVGALEAVLLARRGHHVDLYEYREDIRRCPNARGRSINLALSHRGRAALRAAALESTVLAQGVPMRGRMLHAPDGRRTPVPYDVLGKECIYSVNRKFLNEILLSAAETFPNVNLHFNHKLVAADFDSGELTFQAEGGARHVPAPQLLVGADGAHSRVRAAMLRRPGFDFRQSNIEHAYLELRIPPAPDGTSLLQPVNYLHIWPRGSFMLIALPNEDASWTVTLFAPSAQLGRLCAHPHEAPAFFRERGMADALLLLGEEQLRADFAASEPSLLLSVKCEPFNVGGKVVVIGDAAHAMVPFYGQGMNAGFEDCLILDGLLEKFPPEAALNEFSRTRVPDAHAICDLAMYNYVEMRDLVARPSYKLRRCLDSVLHRLAPGLWMPLYQGVTFSRRGYKWCMEHRRRQDKVLRGALTTAGVAAAAVLARWLWDNFEVQEMAPLKRLL</sequence>
<evidence type="ECO:0000256" key="2">
    <source>
        <dbReference type="ARBA" id="ARBA00022630"/>
    </source>
</evidence>
<dbReference type="InterPro" id="IPR002938">
    <property type="entry name" value="FAD-bd"/>
</dbReference>
<evidence type="ECO:0000313" key="11">
    <source>
        <dbReference type="EMBL" id="KAK7870121.1"/>
    </source>
</evidence>
<evidence type="ECO:0000256" key="8">
    <source>
        <dbReference type="ARBA" id="ARBA00047818"/>
    </source>
</evidence>
<dbReference type="Gene3D" id="3.50.50.60">
    <property type="entry name" value="FAD/NAD(P)-binding domain"/>
    <property type="match status" value="1"/>
</dbReference>
<keyword evidence="7 9" id="KW-0503">Monooxygenase</keyword>
<dbReference type="HAMAP" id="MF_01971">
    <property type="entry name" value="Kynurenine_monooxygenase"/>
    <property type="match status" value="1"/>
</dbReference>
<keyword evidence="9" id="KW-0496">Mitochondrion</keyword>
<protein>
    <recommendedName>
        <fullName evidence="9">Kynurenine 3-monooxygenase</fullName>
        <ecNumber evidence="9">1.14.13.9</ecNumber>
    </recommendedName>
    <alternativeName>
        <fullName evidence="9">Kynurenine 3-hydroxylase</fullName>
    </alternativeName>
</protein>
<dbReference type="PRINTS" id="PR00420">
    <property type="entry name" value="RNGMNOXGNASE"/>
</dbReference>
<dbReference type="GO" id="GO:0004502">
    <property type="term" value="F:kynurenine 3-monooxygenase activity"/>
    <property type="evidence" value="ECO:0007669"/>
    <property type="project" value="UniProtKB-UniRule"/>
</dbReference>
<comment type="caution">
    <text evidence="11">The sequence shown here is derived from an EMBL/GenBank/DDBJ whole genome shotgun (WGS) entry which is preliminary data.</text>
</comment>
<dbReference type="GO" id="GO:0019805">
    <property type="term" value="P:quinolinate biosynthetic process"/>
    <property type="evidence" value="ECO:0007669"/>
    <property type="project" value="UniProtKB-UniRule"/>
</dbReference>
<comment type="subcellular location">
    <subcellularLocation>
        <location evidence="9">Mitochondrion</location>
    </subcellularLocation>
    <subcellularLocation>
        <location evidence="9">Membrane</location>
        <topology evidence="9">Multi-pass membrane protein</topology>
    </subcellularLocation>
</comment>
<dbReference type="GO" id="GO:0034354">
    <property type="term" value="P:'de novo' NAD+ biosynthetic process from L-tryptophan"/>
    <property type="evidence" value="ECO:0007669"/>
    <property type="project" value="UniProtKB-UniRule"/>
</dbReference>
<dbReference type="Pfam" id="PF01494">
    <property type="entry name" value="FAD_binding_3"/>
    <property type="match status" value="1"/>
</dbReference>
<evidence type="ECO:0000256" key="1">
    <source>
        <dbReference type="ARBA" id="ARBA00001974"/>
    </source>
</evidence>
<keyword evidence="6 9" id="KW-0560">Oxidoreductase</keyword>
<evidence type="ECO:0000256" key="9">
    <source>
        <dbReference type="HAMAP-Rule" id="MF_03018"/>
    </source>
</evidence>
<comment type="pathway">
    <text evidence="9">Cofactor biosynthesis; NAD(+) biosynthesis; quinolinate from L-kynurenine: step 1/3.</text>
</comment>